<dbReference type="STRING" id="1531966.A0A0A1TPU6"/>
<name>A0A0A1TPU6_9HYPO</name>
<dbReference type="Proteomes" id="UP000039046">
    <property type="component" value="Unassembled WGS sequence"/>
</dbReference>
<dbReference type="CDD" id="cd00138">
    <property type="entry name" value="PLDc_SF"/>
    <property type="match status" value="1"/>
</dbReference>
<evidence type="ECO:0000313" key="2">
    <source>
        <dbReference type="EMBL" id="CEJ92892.1"/>
    </source>
</evidence>
<dbReference type="AlphaFoldDB" id="A0A0A1TPU6"/>
<keyword evidence="3" id="KW-1185">Reference proteome</keyword>
<sequence>MSSSQFPASFVEPWKRLIQNRQDGCIDEFPQYNVTDLDSLITTSAPTSLFLGTGYSIYRQALIPAILSAKHSVHLVTCFWAESPTLDAIGEALLSLANTRSQQNNLPPLRITVGFSSWGLFQKLLHTASTDGCVYPPSEWPKLGLPTEATLKRGSIDLTVKTLFFTPFSVMHPKYLIIDNTTAWVPSCNVSWEQWFEGCIELHGDAVQTLLNFHTKVWGRGEVQETRAKDDAIVPLALGFNSQGAIDHEQSQTASLIGDDGISAVQSAILKFGDQVPTILLPSSHHRNPRFKWIPGQPKCNLPPMTPLNAALLTLFANAQHWISIVTPNVTSRAVTDGLLAALGRGVDVEIRTSKNMMLMEQVVTAGTTTSWCLSSFIKQYQSLALERQRAQQSDPESQLAVVGELRVFYYQPLAGKAGDEDEPVFSHFKMTLVDGEYVVLGSGNMDRASWWTSQELGILFYVPGFTENELWERILKNRAEAVFISNNAH</sequence>
<dbReference type="GO" id="GO:0032049">
    <property type="term" value="P:cardiolipin biosynthetic process"/>
    <property type="evidence" value="ECO:0007669"/>
    <property type="project" value="UniProtKB-ARBA"/>
</dbReference>
<dbReference type="OrthoDB" id="2958217at2759"/>
<dbReference type="InterPro" id="IPR025202">
    <property type="entry name" value="PLD-like_dom"/>
</dbReference>
<protein>
    <recommendedName>
        <fullName evidence="1">PLD phosphodiesterase domain-containing protein</fullName>
    </recommendedName>
</protein>
<dbReference type="Gene3D" id="3.30.870.10">
    <property type="entry name" value="Endonuclease Chain A"/>
    <property type="match status" value="2"/>
</dbReference>
<organism evidence="2 3">
    <name type="scientific">[Torrubiella] hemipterigena</name>
    <dbReference type="NCBI Taxonomy" id="1531966"/>
    <lineage>
        <taxon>Eukaryota</taxon>
        <taxon>Fungi</taxon>
        <taxon>Dikarya</taxon>
        <taxon>Ascomycota</taxon>
        <taxon>Pezizomycotina</taxon>
        <taxon>Sordariomycetes</taxon>
        <taxon>Hypocreomycetidae</taxon>
        <taxon>Hypocreales</taxon>
        <taxon>Clavicipitaceae</taxon>
        <taxon>Clavicipitaceae incertae sedis</taxon>
        <taxon>'Torrubiella' clade</taxon>
    </lineage>
</organism>
<feature type="domain" description="PLD phosphodiesterase" evidence="1">
    <location>
        <begin position="423"/>
        <end position="450"/>
    </location>
</feature>
<dbReference type="EMBL" id="CDHN01000005">
    <property type="protein sequence ID" value="CEJ92892.1"/>
    <property type="molecule type" value="Genomic_DNA"/>
</dbReference>
<evidence type="ECO:0000259" key="1">
    <source>
        <dbReference type="PROSITE" id="PS50035"/>
    </source>
</evidence>
<reference evidence="2 3" key="1">
    <citation type="journal article" date="2015" name="Genome Announc.">
        <title>Draft Genome Sequence and Gene Annotation of the Entomopathogenic Fungus Verticillium hemipterigenum.</title>
        <authorList>
            <person name="Horn F."/>
            <person name="Habel A."/>
            <person name="Scharf D.H."/>
            <person name="Dworschak J."/>
            <person name="Brakhage A.A."/>
            <person name="Guthke R."/>
            <person name="Hertweck C."/>
            <person name="Linde J."/>
        </authorList>
    </citation>
    <scope>NUCLEOTIDE SEQUENCE [LARGE SCALE GENOMIC DNA]</scope>
</reference>
<gene>
    <name evidence="2" type="ORF">VHEMI08519</name>
</gene>
<dbReference type="HOGENOM" id="CLU_030268_0_0_1"/>
<dbReference type="Pfam" id="PF13091">
    <property type="entry name" value="PLDc_2"/>
    <property type="match status" value="1"/>
</dbReference>
<dbReference type="GO" id="GO:0030572">
    <property type="term" value="F:phosphatidyltransferase activity"/>
    <property type="evidence" value="ECO:0007669"/>
    <property type="project" value="UniProtKB-ARBA"/>
</dbReference>
<dbReference type="SMART" id="SM00155">
    <property type="entry name" value="PLDc"/>
    <property type="match status" value="2"/>
</dbReference>
<proteinExistence type="predicted"/>
<accession>A0A0A1TPU6</accession>
<evidence type="ECO:0000313" key="3">
    <source>
        <dbReference type="Proteomes" id="UP000039046"/>
    </source>
</evidence>
<feature type="domain" description="PLD phosphodiesterase" evidence="1">
    <location>
        <begin position="167"/>
        <end position="194"/>
    </location>
</feature>
<dbReference type="InterPro" id="IPR001736">
    <property type="entry name" value="PLipase_D/transphosphatidylase"/>
</dbReference>
<dbReference type="PANTHER" id="PTHR21248">
    <property type="entry name" value="CARDIOLIPIN SYNTHASE"/>
    <property type="match status" value="1"/>
</dbReference>
<dbReference type="PROSITE" id="PS50035">
    <property type="entry name" value="PLD"/>
    <property type="match status" value="2"/>
</dbReference>
<dbReference type="PANTHER" id="PTHR21248:SF11">
    <property type="entry name" value="PLD PHOSPHODIESTERASE DOMAIN-CONTAINING PROTEIN"/>
    <property type="match status" value="1"/>
</dbReference>
<dbReference type="SUPFAM" id="SSF56024">
    <property type="entry name" value="Phospholipase D/nuclease"/>
    <property type="match status" value="2"/>
</dbReference>